<feature type="domain" description="Putative zinc-finger" evidence="3">
    <location>
        <begin position="3"/>
        <end position="39"/>
    </location>
</feature>
<dbReference type="Gene3D" id="1.10.10.1320">
    <property type="entry name" value="Anti-sigma factor, zinc-finger domain"/>
    <property type="match status" value="1"/>
</dbReference>
<sequence length="96" mass="10049">MLCSRIRTALSARLDGEELPPGLTARRLDDHLAGCPDCRRWHAQAQALTAGLDRVSAHPEDDRAAADALLARLRSASVLPGPVSPGTADTGGKRAG</sequence>
<protein>
    <recommendedName>
        <fullName evidence="3">Putative zinc-finger domain-containing protein</fullName>
    </recommendedName>
</protein>
<evidence type="ECO:0000256" key="2">
    <source>
        <dbReference type="ARBA" id="ARBA00023163"/>
    </source>
</evidence>
<dbReference type="Pfam" id="PF13490">
    <property type="entry name" value="zf-HC2"/>
    <property type="match status" value="1"/>
</dbReference>
<evidence type="ECO:0000259" key="3">
    <source>
        <dbReference type="Pfam" id="PF13490"/>
    </source>
</evidence>
<evidence type="ECO:0000313" key="4">
    <source>
        <dbReference type="EMBL" id="GAO07780.1"/>
    </source>
</evidence>
<gene>
    <name evidence="4" type="ORF">TPA0598_03_02410</name>
</gene>
<reference evidence="5" key="1">
    <citation type="submission" date="2014-09" db="EMBL/GenBank/DDBJ databases">
        <title>Whole genome shotgun sequence of Streptomyces sp. NBRC 110027.</title>
        <authorList>
            <person name="Komaki H."/>
            <person name="Ichikawa N."/>
            <person name="Katano-Makiyama Y."/>
            <person name="Hosoyama A."/>
            <person name="Hashimoto M."/>
            <person name="Uohara A."/>
            <person name="Kitahashi Y."/>
            <person name="Ohji S."/>
            <person name="Kimura A."/>
            <person name="Yamazoe A."/>
            <person name="Igarashi Y."/>
            <person name="Fujita N."/>
        </authorList>
    </citation>
    <scope>NUCLEOTIDE SEQUENCE [LARGE SCALE GENOMIC DNA]</scope>
    <source>
        <strain evidence="5">NBRC 110027</strain>
    </source>
</reference>
<comment type="caution">
    <text evidence="4">The sequence shown here is derived from an EMBL/GenBank/DDBJ whole genome shotgun (WGS) entry which is preliminary data.</text>
</comment>
<keyword evidence="5" id="KW-1185">Reference proteome</keyword>
<keyword evidence="1" id="KW-0805">Transcription regulation</keyword>
<dbReference type="InterPro" id="IPR041916">
    <property type="entry name" value="Anti_sigma_zinc_sf"/>
</dbReference>
<dbReference type="AlphaFoldDB" id="A0A0P4R4H1"/>
<reference evidence="4 5" key="2">
    <citation type="journal article" date="2015" name="Stand. Genomic Sci.">
        <title>Draft genome sequence of marine-derived Streptomyces sp. TP-A0598, a producer of anti-MRSA antibiotic lydicamycins.</title>
        <authorList>
            <person name="Komaki H."/>
            <person name="Ichikawa N."/>
            <person name="Hosoyama A."/>
            <person name="Fujita N."/>
            <person name="Igarashi Y."/>
        </authorList>
    </citation>
    <scope>NUCLEOTIDE SEQUENCE [LARGE SCALE GENOMIC DNA]</scope>
    <source>
        <strain evidence="4 5">NBRC 110027</strain>
    </source>
</reference>
<dbReference type="EMBL" id="BBNO01000003">
    <property type="protein sequence ID" value="GAO07780.1"/>
    <property type="molecule type" value="Genomic_DNA"/>
</dbReference>
<dbReference type="OrthoDB" id="5197868at2"/>
<evidence type="ECO:0000313" key="5">
    <source>
        <dbReference type="Proteomes" id="UP000048965"/>
    </source>
</evidence>
<name>A0A0P4R4H1_9ACTN</name>
<proteinExistence type="predicted"/>
<organism evidence="4 5">
    <name type="scientific">Streptomyces lydicamycinicus</name>
    <dbReference type="NCBI Taxonomy" id="1546107"/>
    <lineage>
        <taxon>Bacteria</taxon>
        <taxon>Bacillati</taxon>
        <taxon>Actinomycetota</taxon>
        <taxon>Actinomycetes</taxon>
        <taxon>Kitasatosporales</taxon>
        <taxon>Streptomycetaceae</taxon>
        <taxon>Streptomyces</taxon>
    </lineage>
</organism>
<accession>A0A0P4R4H1</accession>
<keyword evidence="2" id="KW-0804">Transcription</keyword>
<evidence type="ECO:0000256" key="1">
    <source>
        <dbReference type="ARBA" id="ARBA00023015"/>
    </source>
</evidence>
<dbReference type="InterPro" id="IPR027383">
    <property type="entry name" value="Znf_put"/>
</dbReference>
<dbReference type="Proteomes" id="UP000048965">
    <property type="component" value="Unassembled WGS sequence"/>
</dbReference>
<dbReference type="RefSeq" id="WP_042152531.1">
    <property type="nucleotide sequence ID" value="NZ_BBNO01000003.1"/>
</dbReference>